<dbReference type="NCBIfam" id="TIGR03678">
    <property type="entry name" value="het_cyc_patell"/>
    <property type="match status" value="1"/>
</dbReference>
<proteinExistence type="predicted"/>
<gene>
    <name evidence="2" type="ORF">D0962_13815</name>
</gene>
<reference evidence="2 3" key="1">
    <citation type="journal article" date="2020" name="Microb. Ecol.">
        <title>Ecogenomics of the Marine Benthic Filamentous Cyanobacterium Adonisia.</title>
        <authorList>
            <person name="Walter J.M."/>
            <person name="Coutinho F.H."/>
            <person name="Leomil L."/>
            <person name="Hargreaves P.I."/>
            <person name="Campeao M.E."/>
            <person name="Vieira V.V."/>
            <person name="Silva B.S."/>
            <person name="Fistarol G.O."/>
            <person name="Salomon P.S."/>
            <person name="Sawabe T."/>
            <person name="Mino S."/>
            <person name="Hosokawa M."/>
            <person name="Miyashita H."/>
            <person name="Maruyama F."/>
            <person name="van Verk M.C."/>
            <person name="Dutilh B.E."/>
            <person name="Thompson C.C."/>
            <person name="Thompson F.L."/>
        </authorList>
    </citation>
    <scope>NUCLEOTIDE SEQUENCE [LARGE SCALE GENOMIC DNA]</scope>
    <source>
        <strain evidence="2 3">CCMR0082</strain>
    </source>
</reference>
<evidence type="ECO:0000256" key="1">
    <source>
        <dbReference type="SAM" id="MobiDB-lite"/>
    </source>
</evidence>
<dbReference type="InterPro" id="IPR044050">
    <property type="entry name" value="DUF5837"/>
</dbReference>
<dbReference type="RefSeq" id="WP_163663689.1">
    <property type="nucleotide sequence ID" value="NZ_QZCE01000002.1"/>
</dbReference>
<name>A0A6M0S666_9CYAN</name>
<accession>A0A6M0S666</accession>
<comment type="caution">
    <text evidence="2">The sequence shown here is derived from an EMBL/GenBank/DDBJ whole genome shotgun (WGS) entry which is preliminary data.</text>
</comment>
<dbReference type="Pfam" id="PF19155">
    <property type="entry name" value="DUF5837"/>
    <property type="match status" value="1"/>
</dbReference>
<protein>
    <submittedName>
        <fullName evidence="2">Microcyclamide/patellamide family RiPP</fullName>
    </submittedName>
</protein>
<organism evidence="2 3">
    <name type="scientific">Adonisia turfae CCMR0082</name>
    <dbReference type="NCBI Taxonomy" id="2304604"/>
    <lineage>
        <taxon>Bacteria</taxon>
        <taxon>Bacillati</taxon>
        <taxon>Cyanobacteriota</taxon>
        <taxon>Adonisia</taxon>
        <taxon>Adonisia turfae</taxon>
    </lineage>
</organism>
<evidence type="ECO:0000313" key="3">
    <source>
        <dbReference type="Proteomes" id="UP000473574"/>
    </source>
</evidence>
<dbReference type="InterPro" id="IPR022264">
    <property type="entry name" value="Microcy/ptell_bactrcn_lead_pep"/>
</dbReference>
<feature type="region of interest" description="Disordered" evidence="1">
    <location>
        <begin position="1"/>
        <end position="21"/>
    </location>
</feature>
<dbReference type="Proteomes" id="UP000473574">
    <property type="component" value="Unassembled WGS sequence"/>
</dbReference>
<dbReference type="AlphaFoldDB" id="A0A6M0S666"/>
<dbReference type="EMBL" id="QZCE01000002">
    <property type="protein sequence ID" value="NEZ63850.1"/>
    <property type="molecule type" value="Genomic_DNA"/>
</dbReference>
<sequence>MDKKNLMPNQAHPINRMTAGQLPPELAELSEETLCDHDGDGFMTASSGCSFFCSSGCRGLISITGGNDAQCFCSYDGDDAE</sequence>
<evidence type="ECO:0000313" key="2">
    <source>
        <dbReference type="EMBL" id="NEZ63850.1"/>
    </source>
</evidence>